<dbReference type="ExpressionAtlas" id="M1A1P0">
    <property type="expression patterns" value="baseline and differential"/>
</dbReference>
<protein>
    <submittedName>
        <fullName evidence="1">Amino acid transporter</fullName>
    </submittedName>
</protein>
<sequence length="112" mass="12862">MARQQIHHLRIRDASSMLWNLQPQLIQVGVENNICYSDSGDCNDIPLLQRLLGVDRSSIVLSINRLLPNRDVHCSEKDTKVFFHMGMAENIELDLFDRITCCSCWIHPGTCH</sequence>
<name>M1A1P0_SOLTU</name>
<dbReference type="Gramene" id="PGSC0003DMT400012728">
    <property type="protein sequence ID" value="PGSC0003DMT400012728"/>
    <property type="gene ID" value="PGSC0003DMG400004961"/>
</dbReference>
<dbReference type="EnsemblPlants" id="PGSC0003DMT400012728">
    <property type="protein sequence ID" value="PGSC0003DMT400012728"/>
    <property type="gene ID" value="PGSC0003DMG400004961"/>
</dbReference>
<keyword evidence="2" id="KW-1185">Reference proteome</keyword>
<accession>M1A1P0</accession>
<dbReference type="AlphaFoldDB" id="M1A1P0"/>
<dbReference type="Proteomes" id="UP000011115">
    <property type="component" value="Unassembled WGS sequence"/>
</dbReference>
<dbReference type="HOGENOM" id="CLU_2150379_0_0_1"/>
<evidence type="ECO:0000313" key="1">
    <source>
        <dbReference type="EnsemblPlants" id="PGSC0003DMT400012728"/>
    </source>
</evidence>
<proteinExistence type="predicted"/>
<organism evidence="1 2">
    <name type="scientific">Solanum tuberosum</name>
    <name type="common">Potato</name>
    <dbReference type="NCBI Taxonomy" id="4113"/>
    <lineage>
        <taxon>Eukaryota</taxon>
        <taxon>Viridiplantae</taxon>
        <taxon>Streptophyta</taxon>
        <taxon>Embryophyta</taxon>
        <taxon>Tracheophyta</taxon>
        <taxon>Spermatophyta</taxon>
        <taxon>Magnoliopsida</taxon>
        <taxon>eudicotyledons</taxon>
        <taxon>Gunneridae</taxon>
        <taxon>Pentapetalae</taxon>
        <taxon>asterids</taxon>
        <taxon>lamiids</taxon>
        <taxon>Solanales</taxon>
        <taxon>Solanaceae</taxon>
        <taxon>Solanoideae</taxon>
        <taxon>Solaneae</taxon>
        <taxon>Solanum</taxon>
    </lineage>
</organism>
<reference evidence="1" key="2">
    <citation type="submission" date="2015-06" db="UniProtKB">
        <authorList>
            <consortium name="EnsemblPlants"/>
        </authorList>
    </citation>
    <scope>IDENTIFICATION</scope>
    <source>
        <strain evidence="1">DM1-3 516 R44</strain>
    </source>
</reference>
<reference evidence="2" key="1">
    <citation type="journal article" date="2011" name="Nature">
        <title>Genome sequence and analysis of the tuber crop potato.</title>
        <authorList>
            <consortium name="The Potato Genome Sequencing Consortium"/>
        </authorList>
    </citation>
    <scope>NUCLEOTIDE SEQUENCE [LARGE SCALE GENOMIC DNA]</scope>
    <source>
        <strain evidence="2">cv. DM1-3 516 R44</strain>
    </source>
</reference>
<gene>
    <name evidence="1" type="primary">LOC102597666</name>
</gene>
<evidence type="ECO:0000313" key="2">
    <source>
        <dbReference type="Proteomes" id="UP000011115"/>
    </source>
</evidence>